<keyword evidence="4 7" id="KW-0067">ATP-binding</keyword>
<sequence>MGITARTKVKPMEPVPSTTKTASQPQPHSRVDKTVPFLSLPNCSKTTTSSIGASDTEGEKIAEKSVGHRSPNAEQKGPTENAEKVTVEKTAQSPTGHNKNLLSKPKQSLSAETATKKTADGKTTKTPPGESVSKAKSTYSMQLAEQTQEDGPPKKTTEKKDQQDISRAAEALSERMVLLEQSTRYRPRKAPRTPVEKLGTQQRILRAVWEELEKEEYYHGMIPIEDVKIILVKNGDFLVRKAEHEIKSNPPILTVMWNTILHHFPLYAVQRTKNSPPEFSINMQMYCNTYSGLIKKHWIEKKPVFRDIILITAAPKQMKVNANTQQQLEMLHQEARLMRMYDHRNVVKLHGLVFNDDDVMVVMELISGGGLDNYLKQKKLMPLMKASFCYDIAAGLAYLHSMNCMHRAGPKKRGMEVSLLTPLRCIESEAHGSPNRSNQRGPPQRFLFTLVWRRHT</sequence>
<comment type="catalytic activity">
    <reaction evidence="7">
        <text>L-tyrosyl-[protein] + ATP = O-phospho-L-tyrosyl-[protein] + ADP + H(+)</text>
        <dbReference type="Rhea" id="RHEA:10596"/>
        <dbReference type="Rhea" id="RHEA-COMP:10136"/>
        <dbReference type="Rhea" id="RHEA-COMP:20101"/>
        <dbReference type="ChEBI" id="CHEBI:15378"/>
        <dbReference type="ChEBI" id="CHEBI:30616"/>
        <dbReference type="ChEBI" id="CHEBI:46858"/>
        <dbReference type="ChEBI" id="CHEBI:61978"/>
        <dbReference type="ChEBI" id="CHEBI:456216"/>
        <dbReference type="EC" id="2.7.10.2"/>
    </reaction>
</comment>
<protein>
    <recommendedName>
        <fullName evidence="7">Tyrosine-protein kinase</fullName>
        <ecNumber evidence="7">2.7.10.2</ecNumber>
    </recommendedName>
</protein>
<evidence type="ECO:0000256" key="5">
    <source>
        <dbReference type="ARBA" id="ARBA00023137"/>
    </source>
</evidence>
<dbReference type="PROSITE" id="PS50011">
    <property type="entry name" value="PROTEIN_KINASE_DOM"/>
    <property type="match status" value="1"/>
</dbReference>
<dbReference type="EC" id="2.7.10.2" evidence="7"/>
<dbReference type="GO" id="GO:0004715">
    <property type="term" value="F:non-membrane spanning protein tyrosine kinase activity"/>
    <property type="evidence" value="ECO:0007669"/>
    <property type="project" value="UniProtKB-EC"/>
</dbReference>
<evidence type="ECO:0000313" key="12">
    <source>
        <dbReference type="Proteomes" id="UP001331761"/>
    </source>
</evidence>
<dbReference type="SUPFAM" id="SSF55550">
    <property type="entry name" value="SH2 domain"/>
    <property type="match status" value="1"/>
</dbReference>
<keyword evidence="12" id="KW-1185">Reference proteome</keyword>
<accession>A0AAN8FQF9</accession>
<proteinExistence type="inferred from homology"/>
<evidence type="ECO:0000256" key="7">
    <source>
        <dbReference type="RuleBase" id="RU362096"/>
    </source>
</evidence>
<comment type="similarity">
    <text evidence="7">Belongs to the protein kinase superfamily. Tyr protein kinase family.</text>
</comment>
<reference evidence="11 12" key="1">
    <citation type="submission" date="2019-10" db="EMBL/GenBank/DDBJ databases">
        <title>Assembly and Annotation for the nematode Trichostrongylus colubriformis.</title>
        <authorList>
            <person name="Martin J."/>
        </authorList>
    </citation>
    <scope>NUCLEOTIDE SEQUENCE [LARGE SCALE GENOMIC DNA]</scope>
    <source>
        <strain evidence="11">G859</strain>
        <tissue evidence="11">Whole worm</tissue>
    </source>
</reference>
<evidence type="ECO:0000256" key="2">
    <source>
        <dbReference type="ARBA" id="ARBA00022741"/>
    </source>
</evidence>
<dbReference type="InterPro" id="IPR020635">
    <property type="entry name" value="Tyr_kinase_cat_dom"/>
</dbReference>
<dbReference type="PROSITE" id="PS50001">
    <property type="entry name" value="SH2"/>
    <property type="match status" value="1"/>
</dbReference>
<comment type="caution">
    <text evidence="11">The sequence shown here is derived from an EMBL/GenBank/DDBJ whole genome shotgun (WGS) entry which is preliminary data.</text>
</comment>
<feature type="region of interest" description="Disordered" evidence="8">
    <location>
        <begin position="1"/>
        <end position="166"/>
    </location>
</feature>
<feature type="compositionally biased region" description="Polar residues" evidence="8">
    <location>
        <begin position="41"/>
        <end position="53"/>
    </location>
</feature>
<dbReference type="InterPro" id="IPR050198">
    <property type="entry name" value="Non-receptor_tyrosine_kinases"/>
</dbReference>
<dbReference type="SMART" id="SM00219">
    <property type="entry name" value="TyrKc"/>
    <property type="match status" value="1"/>
</dbReference>
<evidence type="ECO:0000259" key="9">
    <source>
        <dbReference type="PROSITE" id="PS50001"/>
    </source>
</evidence>
<evidence type="ECO:0000313" key="11">
    <source>
        <dbReference type="EMBL" id="KAK5980180.1"/>
    </source>
</evidence>
<dbReference type="AlphaFoldDB" id="A0AAN8FQF9"/>
<dbReference type="InterPro" id="IPR000719">
    <property type="entry name" value="Prot_kinase_dom"/>
</dbReference>
<dbReference type="InterPro" id="IPR000980">
    <property type="entry name" value="SH2"/>
</dbReference>
<evidence type="ECO:0000256" key="6">
    <source>
        <dbReference type="PROSITE-ProRule" id="PRU00191"/>
    </source>
</evidence>
<dbReference type="Pfam" id="PF07714">
    <property type="entry name" value="PK_Tyr_Ser-Thr"/>
    <property type="match status" value="1"/>
</dbReference>
<evidence type="ECO:0000259" key="10">
    <source>
        <dbReference type="PROSITE" id="PS50011"/>
    </source>
</evidence>
<keyword evidence="1 7" id="KW-0808">Transferase</keyword>
<dbReference type="InterPro" id="IPR001245">
    <property type="entry name" value="Ser-Thr/Tyr_kinase_cat_dom"/>
</dbReference>
<keyword evidence="6" id="KW-0727">SH2 domain</keyword>
<dbReference type="SMART" id="SM00252">
    <property type="entry name" value="SH2"/>
    <property type="match status" value="1"/>
</dbReference>
<name>A0AAN8FQF9_TRICO</name>
<dbReference type="GO" id="GO:0005524">
    <property type="term" value="F:ATP binding"/>
    <property type="evidence" value="ECO:0007669"/>
    <property type="project" value="UniProtKB-KW"/>
</dbReference>
<dbReference type="EMBL" id="WIXE01007726">
    <property type="protein sequence ID" value="KAK5980180.1"/>
    <property type="molecule type" value="Genomic_DNA"/>
</dbReference>
<feature type="compositionally biased region" description="Basic and acidic residues" evidence="8">
    <location>
        <begin position="114"/>
        <end position="123"/>
    </location>
</feature>
<organism evidence="11 12">
    <name type="scientific">Trichostrongylus colubriformis</name>
    <name type="common">Black scour worm</name>
    <dbReference type="NCBI Taxonomy" id="6319"/>
    <lineage>
        <taxon>Eukaryota</taxon>
        <taxon>Metazoa</taxon>
        <taxon>Ecdysozoa</taxon>
        <taxon>Nematoda</taxon>
        <taxon>Chromadorea</taxon>
        <taxon>Rhabditida</taxon>
        <taxon>Rhabditina</taxon>
        <taxon>Rhabditomorpha</taxon>
        <taxon>Strongyloidea</taxon>
        <taxon>Trichostrongylidae</taxon>
        <taxon>Trichostrongylus</taxon>
    </lineage>
</organism>
<feature type="domain" description="SH2" evidence="9">
    <location>
        <begin position="217"/>
        <end position="297"/>
    </location>
</feature>
<evidence type="ECO:0000256" key="1">
    <source>
        <dbReference type="ARBA" id="ARBA00022679"/>
    </source>
</evidence>
<keyword evidence="2 7" id="KW-0547">Nucleotide-binding</keyword>
<feature type="domain" description="Protein kinase" evidence="10">
    <location>
        <begin position="279"/>
        <end position="456"/>
    </location>
</feature>
<evidence type="ECO:0000256" key="3">
    <source>
        <dbReference type="ARBA" id="ARBA00022777"/>
    </source>
</evidence>
<keyword evidence="3 7" id="KW-0418">Kinase</keyword>
<dbReference type="Proteomes" id="UP001331761">
    <property type="component" value="Unassembled WGS sequence"/>
</dbReference>
<dbReference type="SUPFAM" id="SSF56112">
    <property type="entry name" value="Protein kinase-like (PK-like)"/>
    <property type="match status" value="1"/>
</dbReference>
<evidence type="ECO:0000256" key="8">
    <source>
        <dbReference type="SAM" id="MobiDB-lite"/>
    </source>
</evidence>
<gene>
    <name evidence="11" type="ORF">GCK32_007508</name>
</gene>
<feature type="compositionally biased region" description="Polar residues" evidence="8">
    <location>
        <begin position="134"/>
        <end position="146"/>
    </location>
</feature>
<feature type="compositionally biased region" description="Polar residues" evidence="8">
    <location>
        <begin position="89"/>
        <end position="112"/>
    </location>
</feature>
<keyword evidence="5 7" id="KW-0829">Tyrosine-protein kinase</keyword>
<feature type="compositionally biased region" description="Basic and acidic residues" evidence="8">
    <location>
        <begin position="151"/>
        <end position="164"/>
    </location>
</feature>
<evidence type="ECO:0000256" key="4">
    <source>
        <dbReference type="ARBA" id="ARBA00022840"/>
    </source>
</evidence>
<dbReference type="PANTHER" id="PTHR24418">
    <property type="entry name" value="TYROSINE-PROTEIN KINASE"/>
    <property type="match status" value="1"/>
</dbReference>
<dbReference type="Gene3D" id="3.30.505.10">
    <property type="entry name" value="SH2 domain"/>
    <property type="match status" value="1"/>
</dbReference>
<dbReference type="Gene3D" id="1.10.510.10">
    <property type="entry name" value="Transferase(Phosphotransferase) domain 1"/>
    <property type="match status" value="1"/>
</dbReference>
<feature type="compositionally biased region" description="Polar residues" evidence="8">
    <location>
        <begin position="16"/>
        <end position="27"/>
    </location>
</feature>
<dbReference type="InterPro" id="IPR036860">
    <property type="entry name" value="SH2_dom_sf"/>
</dbReference>
<dbReference type="InterPro" id="IPR011009">
    <property type="entry name" value="Kinase-like_dom_sf"/>
</dbReference>
<feature type="compositionally biased region" description="Basic and acidic residues" evidence="8">
    <location>
        <begin position="57"/>
        <end position="66"/>
    </location>
</feature>